<sequence>MEIEVGCVVSYAVGKSGVVRFVGETDFAAGEWVGLELDKPEGKNNGELNGRVYFTCASNHGLFCKKAQIKAVLSRPLGASATSASRLQQMRDRRASGVGTTTSTLDRRSSGVGTTTSSIDRRSSGVGTTSSSLRAPSSATTPVTRTTSSGSFSRSASIAAPPGSTGSMPTSTTTKTASSTGSSSTASRLALDGSSARRSSISRAPPVPVSSTASDEQLADAKARIAKLEEELEQKNRNVEQLKQSLVVMRDATRAESDQQQQHQQEETSVEATASEEAMDVDEESSVDATAVLEGEWLEKIESVRQEAEEHVRSVRAELEDHIAQLQIEHEEQADELRLENATQASEIKSLEAEIVQQKLRIAQFTASEQKKAEEVALAVARQSTGARKVETLEAQIAEFQEMIEMMTLEKETLEMDKEIAEERVEECLAEIEKLKASMVLAAAAPERLGGGEGTGPSDEELAEENRKLRAAVKALHERSSEEKAELNKKLRQHQREHTELVALREEVEQLTTKRNKLEVEVEELKELLDIANAYESMVEDLTEKNLSLGEKVADLEATVIGLESLKEMAEEMEHQHAEYEEELRAEIESQRASLQESKQSLVDQKTVIDDRDRTIARFRDLAQTHREEINQLKAQLRAETGELESLKGTTHSALNQTMSLRTLAAAAREHEAEAGKQKINAEQARLENTFLRAIIPSSIFSEMDQKMLRVRLRLGRIAGKSDILVQYLRKDLEVILQQDAKDGGSGANLLDSARSIQQLLLGEKLAAVSCQAKEDLFMLECHVTTEEEFAQGCSQLDIPQIDVLEAALDSGLAAFVDGTLLASRGGGDNTTTYDRLIATLDEWRNS</sequence>
<feature type="compositionally biased region" description="Acidic residues" evidence="2">
    <location>
        <begin position="277"/>
        <end position="286"/>
    </location>
</feature>
<dbReference type="AlphaFoldDB" id="K3WUU7"/>
<evidence type="ECO:0000256" key="2">
    <source>
        <dbReference type="SAM" id="MobiDB-lite"/>
    </source>
</evidence>
<dbReference type="InterPro" id="IPR036859">
    <property type="entry name" value="CAP-Gly_dom_sf"/>
</dbReference>
<feature type="region of interest" description="Disordered" evidence="2">
    <location>
        <begin position="252"/>
        <end position="286"/>
    </location>
</feature>
<dbReference type="PROSITE" id="PS50245">
    <property type="entry name" value="CAP_GLY_2"/>
    <property type="match status" value="1"/>
</dbReference>
<dbReference type="SUPFAM" id="SSF74924">
    <property type="entry name" value="Cap-Gly domain"/>
    <property type="match status" value="1"/>
</dbReference>
<feature type="compositionally biased region" description="Low complexity" evidence="2">
    <location>
        <begin position="144"/>
        <end position="187"/>
    </location>
</feature>
<feature type="compositionally biased region" description="Polar residues" evidence="2">
    <location>
        <begin position="133"/>
        <end position="143"/>
    </location>
</feature>
<reference evidence="4" key="3">
    <citation type="submission" date="2015-02" db="UniProtKB">
        <authorList>
            <consortium name="EnsemblProtists"/>
        </authorList>
    </citation>
    <scope>IDENTIFICATION</scope>
    <source>
        <strain evidence="4">DAOM BR144</strain>
    </source>
</reference>
<dbReference type="STRING" id="431595.K3WUU7"/>
<protein>
    <recommendedName>
        <fullName evidence="3">CAP-Gly domain-containing protein</fullName>
    </recommendedName>
</protein>
<dbReference type="HOGENOM" id="CLU_336704_0_0_1"/>
<dbReference type="OMA" id="QERNDEX"/>
<reference evidence="5" key="1">
    <citation type="journal article" date="2010" name="Genome Biol.">
        <title>Genome sequence of the necrotrophic plant pathogen Pythium ultimum reveals original pathogenicity mechanisms and effector repertoire.</title>
        <authorList>
            <person name="Levesque C.A."/>
            <person name="Brouwer H."/>
            <person name="Cano L."/>
            <person name="Hamilton J.P."/>
            <person name="Holt C."/>
            <person name="Huitema E."/>
            <person name="Raffaele S."/>
            <person name="Robideau G.P."/>
            <person name="Thines M."/>
            <person name="Win J."/>
            <person name="Zerillo M.M."/>
            <person name="Beakes G.W."/>
            <person name="Boore J.L."/>
            <person name="Busam D."/>
            <person name="Dumas B."/>
            <person name="Ferriera S."/>
            <person name="Fuerstenberg S.I."/>
            <person name="Gachon C.M."/>
            <person name="Gaulin E."/>
            <person name="Govers F."/>
            <person name="Grenville-Briggs L."/>
            <person name="Horner N."/>
            <person name="Hostetler J."/>
            <person name="Jiang R.H."/>
            <person name="Johnson J."/>
            <person name="Krajaejun T."/>
            <person name="Lin H."/>
            <person name="Meijer H.J."/>
            <person name="Moore B."/>
            <person name="Morris P."/>
            <person name="Phuntmart V."/>
            <person name="Puiu D."/>
            <person name="Shetty J."/>
            <person name="Stajich J.E."/>
            <person name="Tripathy S."/>
            <person name="Wawra S."/>
            <person name="van West P."/>
            <person name="Whitty B.R."/>
            <person name="Coutinho P.M."/>
            <person name="Henrissat B."/>
            <person name="Martin F."/>
            <person name="Thomas P.D."/>
            <person name="Tyler B.M."/>
            <person name="De Vries R.P."/>
            <person name="Kamoun S."/>
            <person name="Yandell M."/>
            <person name="Tisserat N."/>
            <person name="Buell C.R."/>
        </authorList>
    </citation>
    <scope>NUCLEOTIDE SEQUENCE</scope>
    <source>
        <strain evidence="5">DAOM:BR144</strain>
    </source>
</reference>
<dbReference type="InParanoid" id="K3WUU7"/>
<evidence type="ECO:0000259" key="3">
    <source>
        <dbReference type="PROSITE" id="PS50245"/>
    </source>
</evidence>
<dbReference type="EnsemblProtists" id="PYU1_T008744">
    <property type="protein sequence ID" value="PYU1_T008744"/>
    <property type="gene ID" value="PYU1_G008726"/>
</dbReference>
<dbReference type="EMBL" id="GL376558">
    <property type="status" value="NOT_ANNOTATED_CDS"/>
    <property type="molecule type" value="Genomic_DNA"/>
</dbReference>
<proteinExistence type="predicted"/>
<dbReference type="Gene3D" id="2.30.30.190">
    <property type="entry name" value="CAP Gly-rich-like domain"/>
    <property type="match status" value="1"/>
</dbReference>
<feature type="compositionally biased region" description="Low complexity" evidence="2">
    <location>
        <begin position="194"/>
        <end position="204"/>
    </location>
</feature>
<evidence type="ECO:0000256" key="1">
    <source>
        <dbReference type="SAM" id="Coils"/>
    </source>
</evidence>
<evidence type="ECO:0000313" key="5">
    <source>
        <dbReference type="Proteomes" id="UP000019132"/>
    </source>
</evidence>
<feature type="domain" description="CAP-Gly" evidence="3">
    <location>
        <begin position="23"/>
        <end position="65"/>
    </location>
</feature>
<dbReference type="PANTHER" id="PTHR18916:SF93">
    <property type="entry name" value="RESTIN HOMOLOG"/>
    <property type="match status" value="1"/>
</dbReference>
<dbReference type="SMART" id="SM01052">
    <property type="entry name" value="CAP_GLY"/>
    <property type="match status" value="1"/>
</dbReference>
<evidence type="ECO:0000313" key="4">
    <source>
        <dbReference type="EnsemblProtists" id="PYU1_T008744"/>
    </source>
</evidence>
<accession>K3WUU7</accession>
<dbReference type="VEuPathDB" id="FungiDB:PYU1_G008726"/>
<dbReference type="Proteomes" id="UP000019132">
    <property type="component" value="Unassembled WGS sequence"/>
</dbReference>
<keyword evidence="5" id="KW-1185">Reference proteome</keyword>
<dbReference type="InterPro" id="IPR000938">
    <property type="entry name" value="CAP-Gly_domain"/>
</dbReference>
<feature type="compositionally biased region" description="Low complexity" evidence="2">
    <location>
        <begin position="110"/>
        <end position="132"/>
    </location>
</feature>
<feature type="coiled-coil region" evidence="1">
    <location>
        <begin position="298"/>
        <end position="688"/>
    </location>
</feature>
<reference evidence="5" key="2">
    <citation type="submission" date="2010-04" db="EMBL/GenBank/DDBJ databases">
        <authorList>
            <person name="Buell R."/>
            <person name="Hamilton J."/>
            <person name="Hostetler J."/>
        </authorList>
    </citation>
    <scope>NUCLEOTIDE SEQUENCE [LARGE SCALE GENOMIC DNA]</scope>
    <source>
        <strain evidence="5">DAOM:BR144</strain>
    </source>
</reference>
<name>K3WUU7_GLOUD</name>
<dbReference type="Pfam" id="PF01302">
    <property type="entry name" value="CAP_GLY"/>
    <property type="match status" value="1"/>
</dbReference>
<keyword evidence="1" id="KW-0175">Coiled coil</keyword>
<organism evidence="4 5">
    <name type="scientific">Globisporangium ultimum (strain ATCC 200006 / CBS 805.95 / DAOM BR144)</name>
    <name type="common">Pythium ultimum</name>
    <dbReference type="NCBI Taxonomy" id="431595"/>
    <lineage>
        <taxon>Eukaryota</taxon>
        <taxon>Sar</taxon>
        <taxon>Stramenopiles</taxon>
        <taxon>Oomycota</taxon>
        <taxon>Peronosporomycetes</taxon>
        <taxon>Pythiales</taxon>
        <taxon>Pythiaceae</taxon>
        <taxon>Globisporangium</taxon>
    </lineage>
</organism>
<dbReference type="eggNOG" id="KOG4568">
    <property type="taxonomic scope" value="Eukaryota"/>
</dbReference>
<dbReference type="PANTHER" id="PTHR18916">
    <property type="entry name" value="DYNACTIN 1-RELATED MICROTUBULE-BINDING"/>
    <property type="match status" value="1"/>
</dbReference>
<feature type="region of interest" description="Disordered" evidence="2">
    <location>
        <begin position="83"/>
        <end position="218"/>
    </location>
</feature>
<dbReference type="eggNOG" id="KOG0971">
    <property type="taxonomic scope" value="Eukaryota"/>
</dbReference>